<name>A0A0E9VYH2_ANGAN</name>
<reference evidence="1" key="1">
    <citation type="submission" date="2014-11" db="EMBL/GenBank/DDBJ databases">
        <authorList>
            <person name="Amaro Gonzalez C."/>
        </authorList>
    </citation>
    <scope>NUCLEOTIDE SEQUENCE</scope>
</reference>
<dbReference type="AlphaFoldDB" id="A0A0E9VYH2"/>
<evidence type="ECO:0000313" key="1">
    <source>
        <dbReference type="EMBL" id="JAH82345.1"/>
    </source>
</evidence>
<dbReference type="EMBL" id="GBXM01026232">
    <property type="protein sequence ID" value="JAH82345.1"/>
    <property type="molecule type" value="Transcribed_RNA"/>
</dbReference>
<accession>A0A0E9VYH2</accession>
<reference evidence="1" key="2">
    <citation type="journal article" date="2015" name="Fish Shellfish Immunol.">
        <title>Early steps in the European eel (Anguilla anguilla)-Vibrio vulnificus interaction in the gills: Role of the RtxA13 toxin.</title>
        <authorList>
            <person name="Callol A."/>
            <person name="Pajuelo D."/>
            <person name="Ebbesson L."/>
            <person name="Teles M."/>
            <person name="MacKenzie S."/>
            <person name="Amaro C."/>
        </authorList>
    </citation>
    <scope>NUCLEOTIDE SEQUENCE</scope>
</reference>
<protein>
    <submittedName>
        <fullName evidence="1">Uncharacterized protein</fullName>
    </submittedName>
</protein>
<proteinExistence type="predicted"/>
<organism evidence="1">
    <name type="scientific">Anguilla anguilla</name>
    <name type="common">European freshwater eel</name>
    <name type="synonym">Muraena anguilla</name>
    <dbReference type="NCBI Taxonomy" id="7936"/>
    <lineage>
        <taxon>Eukaryota</taxon>
        <taxon>Metazoa</taxon>
        <taxon>Chordata</taxon>
        <taxon>Craniata</taxon>
        <taxon>Vertebrata</taxon>
        <taxon>Euteleostomi</taxon>
        <taxon>Actinopterygii</taxon>
        <taxon>Neopterygii</taxon>
        <taxon>Teleostei</taxon>
        <taxon>Anguilliformes</taxon>
        <taxon>Anguillidae</taxon>
        <taxon>Anguilla</taxon>
    </lineage>
</organism>
<sequence>MISTESKAKFEKQDVVVLFVVTGQLRSRVPSCHICTLLKVPQCSVPPLRRVHVVNE</sequence>